<dbReference type="Proteomes" id="UP000254000">
    <property type="component" value="Unassembled WGS sequence"/>
</dbReference>
<evidence type="ECO:0000256" key="1">
    <source>
        <dbReference type="ARBA" id="ARBA00010945"/>
    </source>
</evidence>
<dbReference type="InterPro" id="IPR017961">
    <property type="entry name" value="DNA_pol_Y-fam_little_finger"/>
</dbReference>
<dbReference type="PROSITE" id="PS50173">
    <property type="entry name" value="UMUC"/>
    <property type="match status" value="1"/>
</dbReference>
<evidence type="ECO:0000313" key="5">
    <source>
        <dbReference type="EMBL" id="RDB62177.1"/>
    </source>
</evidence>
<dbReference type="GO" id="GO:0003684">
    <property type="term" value="F:damaged DNA binding"/>
    <property type="evidence" value="ECO:0007669"/>
    <property type="project" value="InterPro"/>
</dbReference>
<feature type="domain" description="UmuC" evidence="4">
    <location>
        <begin position="6"/>
        <end position="195"/>
    </location>
</feature>
<name>A0A369LU46_9ACTN</name>
<dbReference type="GO" id="GO:0003887">
    <property type="term" value="F:DNA-directed DNA polymerase activity"/>
    <property type="evidence" value="ECO:0007669"/>
    <property type="project" value="TreeGrafter"/>
</dbReference>
<accession>A0A369LU46</accession>
<dbReference type="InterPro" id="IPR043502">
    <property type="entry name" value="DNA/RNA_pol_sf"/>
</dbReference>
<feature type="region of interest" description="Disordered" evidence="3">
    <location>
        <begin position="340"/>
        <end position="368"/>
    </location>
</feature>
<gene>
    <name evidence="5" type="ORF">C1877_14005</name>
</gene>
<dbReference type="PANTHER" id="PTHR11076">
    <property type="entry name" value="DNA REPAIR POLYMERASE UMUC / TRANSFERASE FAMILY MEMBER"/>
    <property type="match status" value="1"/>
</dbReference>
<evidence type="ECO:0000256" key="3">
    <source>
        <dbReference type="SAM" id="MobiDB-lite"/>
    </source>
</evidence>
<dbReference type="PANTHER" id="PTHR11076:SF35">
    <property type="entry name" value="DNA REPAIR PROTEIN HOMOLOG YOBH"/>
    <property type="match status" value="1"/>
</dbReference>
<evidence type="ECO:0000259" key="4">
    <source>
        <dbReference type="PROSITE" id="PS50173"/>
    </source>
</evidence>
<dbReference type="GO" id="GO:0042276">
    <property type="term" value="P:error-prone translesion synthesis"/>
    <property type="evidence" value="ECO:0007669"/>
    <property type="project" value="TreeGrafter"/>
</dbReference>
<dbReference type="InterPro" id="IPR001126">
    <property type="entry name" value="UmuC"/>
</dbReference>
<comment type="similarity">
    <text evidence="1">Belongs to the DNA polymerase type-Y family.</text>
</comment>
<organism evidence="5 6">
    <name type="scientific">Gordonibacter pamelaeae</name>
    <dbReference type="NCBI Taxonomy" id="471189"/>
    <lineage>
        <taxon>Bacteria</taxon>
        <taxon>Bacillati</taxon>
        <taxon>Actinomycetota</taxon>
        <taxon>Coriobacteriia</taxon>
        <taxon>Eggerthellales</taxon>
        <taxon>Eggerthellaceae</taxon>
        <taxon>Gordonibacter</taxon>
    </lineage>
</organism>
<dbReference type="EMBL" id="PPTS01000010">
    <property type="protein sequence ID" value="RDB62177.1"/>
    <property type="molecule type" value="Genomic_DNA"/>
</dbReference>
<dbReference type="OrthoDB" id="9808813at2"/>
<evidence type="ECO:0000256" key="2">
    <source>
        <dbReference type="ARBA" id="ARBA00025589"/>
    </source>
</evidence>
<dbReference type="InterPro" id="IPR050116">
    <property type="entry name" value="DNA_polymerase-Y"/>
</dbReference>
<proteinExistence type="inferred from homology"/>
<comment type="function">
    <text evidence="2">Poorly processive, error-prone DNA polymerase involved in untargeted mutagenesis. Copies undamaged DNA at stalled replication forks, which arise in vivo from mismatched or misaligned primer ends. These misaligned primers can be extended by PolIV. Exhibits no 3'-5' exonuclease (proofreading) activity. May be involved in translesional synthesis, in conjunction with the beta clamp from PolIII.</text>
</comment>
<dbReference type="Gene3D" id="1.10.150.20">
    <property type="entry name" value="5' to 3' exonuclease, C-terminal subdomain"/>
    <property type="match status" value="1"/>
</dbReference>
<dbReference type="SUPFAM" id="SSF56672">
    <property type="entry name" value="DNA/RNA polymerases"/>
    <property type="match status" value="1"/>
</dbReference>
<keyword evidence="6" id="KW-1185">Reference proteome</keyword>
<dbReference type="GO" id="GO:0009432">
    <property type="term" value="P:SOS response"/>
    <property type="evidence" value="ECO:0007669"/>
    <property type="project" value="TreeGrafter"/>
</dbReference>
<dbReference type="Pfam" id="PF11799">
    <property type="entry name" value="IMS_C"/>
    <property type="match status" value="1"/>
</dbReference>
<dbReference type="InterPro" id="IPR043128">
    <property type="entry name" value="Rev_trsase/Diguanyl_cyclase"/>
</dbReference>
<dbReference type="Pfam" id="PF00817">
    <property type="entry name" value="IMS"/>
    <property type="match status" value="1"/>
</dbReference>
<sequence length="466" mass="50757">MEGRTYVCIDLKSFYASVECVDRGLDPLTANLVVADPDRTEKTICLAITPSMKALGLPGRCRVFEIPEGVRYVMARPRMQRYMEVSADIYSIYLRYVSPEDIHAYSIDECFIDATPYLSLYRMGAKEFAVMLMEAVLAETGVCATAGIGPNLFLAKVALDITAKHAEDHIGYLDQAEFKRSIQTHRPITDIWNIGPGIAKRLAKYGARDLRGVCEVSEATLYREFGVNAECLIDHAHGEEPCTIADIHAYEPSAHSLGNGQVLPCDYSFDEARDVLKEMVDQLVLDLVEKGLVAGSISLYVGYAKGRGAGGGAGAQGGGIAGDDGRVGGVAGDDGTGGEYFDGGHGRRPASGRRAFPHTGGTRRQPDRTNLCSRLMPRFLDLFDETTRKDAPIRRINVGFGGVLPEEFATMDLFADAEAEAEERRLQQAVLAVKGRFGKNALLRGTSLKEKATARERNEQIGGHHA</sequence>
<comment type="caution">
    <text evidence="5">The sequence shown here is derived from an EMBL/GenBank/DDBJ whole genome shotgun (WGS) entry which is preliminary data.</text>
</comment>
<dbReference type="Gene3D" id="3.40.1170.60">
    <property type="match status" value="1"/>
</dbReference>
<dbReference type="Gene3D" id="3.30.70.270">
    <property type="match status" value="1"/>
</dbReference>
<reference evidence="5 6" key="1">
    <citation type="journal article" date="2018" name="Elife">
        <title>Discovery and characterization of a prevalent human gut bacterial enzyme sufficient for the inactivation of a family of plant toxins.</title>
        <authorList>
            <person name="Koppel N."/>
            <person name="Bisanz J.E."/>
            <person name="Pandelia M.E."/>
            <person name="Turnbaugh P.J."/>
            <person name="Balskus E.P."/>
        </authorList>
    </citation>
    <scope>NUCLEOTIDE SEQUENCE [LARGE SCALE GENOMIC DNA]</scope>
    <source>
        <strain evidence="5 6">3C</strain>
    </source>
</reference>
<evidence type="ECO:0000313" key="6">
    <source>
        <dbReference type="Proteomes" id="UP000254000"/>
    </source>
</evidence>
<protein>
    <submittedName>
        <fullName evidence="5">DNA repair protein</fullName>
    </submittedName>
</protein>
<dbReference type="GO" id="GO:0005829">
    <property type="term" value="C:cytosol"/>
    <property type="evidence" value="ECO:0007669"/>
    <property type="project" value="TreeGrafter"/>
</dbReference>
<dbReference type="GO" id="GO:0006281">
    <property type="term" value="P:DNA repair"/>
    <property type="evidence" value="ECO:0007669"/>
    <property type="project" value="InterPro"/>
</dbReference>
<dbReference type="AlphaFoldDB" id="A0A369LU46"/>